<dbReference type="Proteomes" id="UP000184085">
    <property type="component" value="Unassembled WGS sequence"/>
</dbReference>
<protein>
    <submittedName>
        <fullName evidence="1">Putative microtubule-associated protein</fullName>
    </submittedName>
</protein>
<evidence type="ECO:0000313" key="1">
    <source>
        <dbReference type="EMBL" id="SCM66705.1"/>
    </source>
</evidence>
<dbReference type="EMBL" id="FMJB01000036">
    <property type="protein sequence ID" value="SCM66705.1"/>
    <property type="molecule type" value="Genomic_DNA"/>
</dbReference>
<organism evidence="1 2">
    <name type="scientific">Donghicola eburneus</name>
    <dbReference type="NCBI Taxonomy" id="393278"/>
    <lineage>
        <taxon>Bacteria</taxon>
        <taxon>Pseudomonadati</taxon>
        <taxon>Pseudomonadota</taxon>
        <taxon>Alphaproteobacteria</taxon>
        <taxon>Rhodobacterales</taxon>
        <taxon>Roseobacteraceae</taxon>
        <taxon>Donghicola</taxon>
    </lineage>
</organism>
<name>A0A1M4MY94_9RHOB</name>
<gene>
    <name evidence="1" type="ORF">KARMA_0887</name>
</gene>
<reference evidence="2" key="1">
    <citation type="submission" date="2016-09" db="EMBL/GenBank/DDBJ databases">
        <authorList>
            <person name="Wibberg D."/>
        </authorList>
    </citation>
    <scope>NUCLEOTIDE SEQUENCE [LARGE SCALE GENOMIC DNA]</scope>
</reference>
<keyword evidence="2" id="KW-1185">Reference proteome</keyword>
<sequence length="55" mass="6356">MRRAPNRSFIVVCVTGNARHYRGFLLDELLLLNPNSKNLVDDLRLKYQSVLPEEA</sequence>
<dbReference type="AlphaFoldDB" id="A0A1M4MY94"/>
<proteinExistence type="predicted"/>
<evidence type="ECO:0000313" key="2">
    <source>
        <dbReference type="Proteomes" id="UP000184085"/>
    </source>
</evidence>
<accession>A0A1M4MY94</accession>